<dbReference type="EMBL" id="LR798205">
    <property type="protein sequence ID" value="CAB5178854.1"/>
    <property type="molecule type" value="Genomic_DNA"/>
</dbReference>
<protein>
    <submittedName>
        <fullName evidence="1">Uncharacterized protein</fullName>
    </submittedName>
</protein>
<organism evidence="1">
    <name type="scientific">uncultured Caudovirales phage</name>
    <dbReference type="NCBI Taxonomy" id="2100421"/>
    <lineage>
        <taxon>Viruses</taxon>
        <taxon>Duplodnaviria</taxon>
        <taxon>Heunggongvirae</taxon>
        <taxon>Uroviricota</taxon>
        <taxon>Caudoviricetes</taxon>
        <taxon>Peduoviridae</taxon>
        <taxon>Maltschvirus</taxon>
        <taxon>Maltschvirus maltsch</taxon>
    </lineage>
</organism>
<evidence type="ECO:0000313" key="1">
    <source>
        <dbReference type="EMBL" id="CAB5178854.1"/>
    </source>
</evidence>
<proteinExistence type="predicted"/>
<gene>
    <name evidence="1" type="ORF">UFOVP156_42</name>
</gene>
<accession>A0A6J7WAJ1</accession>
<sequence>MTVSRMSEQKPDDGLSHWRELFDKADAEWAALMAKEDKKRGVLPPGHRWQFKRVRRGNGWAQVEVAVPIGEADKMMNVQAQQKLVERITAPLRALQEQMEIKWGRGRLHKLVSVDTAARFASAEAKLHDAIASNDSEAITKRTEVMMRGWAALEREALEAGASPDPRAEVWEGVLPTGKSFYVVRMETERPAAVAQYGLGVWTLKEIGLVLHSFDTDGFTQRMKDDFGSELIQVGGEPPF</sequence>
<name>A0A6J7WAJ1_9CAUD</name>
<reference evidence="1" key="1">
    <citation type="submission" date="2020-05" db="EMBL/GenBank/DDBJ databases">
        <authorList>
            <person name="Chiriac C."/>
            <person name="Salcher M."/>
            <person name="Ghai R."/>
            <person name="Kavagutti S V."/>
        </authorList>
    </citation>
    <scope>NUCLEOTIDE SEQUENCE</scope>
</reference>